<comment type="caution">
    <text evidence="2">The sequence shown here is derived from an EMBL/GenBank/DDBJ whole genome shotgun (WGS) entry which is preliminary data.</text>
</comment>
<evidence type="ECO:0000313" key="3">
    <source>
        <dbReference type="Proteomes" id="UP000603453"/>
    </source>
</evidence>
<sequence length="228" mass="26722">MNGKTKRPPFRSTAAVVVEHKVSDASFSKWSKMLHLISPPNKKRRSTSIVAKDDDDEEKEEEEGTIYVLKKEFSLDQFNKQKSLNRRAMYIPNPPPIDGPKDASHQWSLYRATYQKLRQNTLPLSETIHLRKMLILLQPQQFKQQKKIDPVTLHTRVTKVTIPVAVEDEEDDVPLGTLLEKKTTPHTVTTPIKKNQIVYQRYLTPTFYHMPYYQPQQPYYYYNTAQFI</sequence>
<dbReference type="AlphaFoldDB" id="A0A8H7V3X7"/>
<dbReference type="EMBL" id="JAEPRD010000031">
    <property type="protein sequence ID" value="KAG2206285.1"/>
    <property type="molecule type" value="Genomic_DNA"/>
</dbReference>
<organism evidence="2 3">
    <name type="scientific">Mucor saturninus</name>
    <dbReference type="NCBI Taxonomy" id="64648"/>
    <lineage>
        <taxon>Eukaryota</taxon>
        <taxon>Fungi</taxon>
        <taxon>Fungi incertae sedis</taxon>
        <taxon>Mucoromycota</taxon>
        <taxon>Mucoromycotina</taxon>
        <taxon>Mucoromycetes</taxon>
        <taxon>Mucorales</taxon>
        <taxon>Mucorineae</taxon>
        <taxon>Mucoraceae</taxon>
        <taxon>Mucor</taxon>
    </lineage>
</organism>
<feature type="region of interest" description="Disordered" evidence="1">
    <location>
        <begin position="40"/>
        <end position="62"/>
    </location>
</feature>
<protein>
    <submittedName>
        <fullName evidence="2">Uncharacterized protein</fullName>
    </submittedName>
</protein>
<name>A0A8H7V3X7_9FUNG</name>
<dbReference type="Proteomes" id="UP000603453">
    <property type="component" value="Unassembled WGS sequence"/>
</dbReference>
<dbReference type="OrthoDB" id="2210181at2759"/>
<evidence type="ECO:0000256" key="1">
    <source>
        <dbReference type="SAM" id="MobiDB-lite"/>
    </source>
</evidence>
<gene>
    <name evidence="2" type="ORF">INT47_007299</name>
</gene>
<keyword evidence="3" id="KW-1185">Reference proteome</keyword>
<reference evidence="2" key="1">
    <citation type="submission" date="2020-12" db="EMBL/GenBank/DDBJ databases">
        <title>Metabolic potential, ecology and presence of endohyphal bacteria is reflected in genomic diversity of Mucoromycotina.</title>
        <authorList>
            <person name="Muszewska A."/>
            <person name="Okrasinska A."/>
            <person name="Steczkiewicz K."/>
            <person name="Drgas O."/>
            <person name="Orlowska M."/>
            <person name="Perlinska-Lenart U."/>
            <person name="Aleksandrzak-Piekarczyk T."/>
            <person name="Szatraj K."/>
            <person name="Zielenkiewicz U."/>
            <person name="Pilsyk S."/>
            <person name="Malc E."/>
            <person name="Mieczkowski P."/>
            <person name="Kruszewska J.S."/>
            <person name="Biernat P."/>
            <person name="Pawlowska J."/>
        </authorList>
    </citation>
    <scope>NUCLEOTIDE SEQUENCE</scope>
    <source>
        <strain evidence="2">WA0000017839</strain>
    </source>
</reference>
<proteinExistence type="predicted"/>
<feature type="compositionally biased region" description="Acidic residues" evidence="1">
    <location>
        <begin position="53"/>
        <end position="62"/>
    </location>
</feature>
<accession>A0A8H7V3X7</accession>
<evidence type="ECO:0000313" key="2">
    <source>
        <dbReference type="EMBL" id="KAG2206285.1"/>
    </source>
</evidence>